<evidence type="ECO:0000313" key="3">
    <source>
        <dbReference type="Proteomes" id="UP000759443"/>
    </source>
</evidence>
<gene>
    <name evidence="2" type="ORF">J2Z17_001774</name>
</gene>
<dbReference type="Proteomes" id="UP000759443">
    <property type="component" value="Unassembled WGS sequence"/>
</dbReference>
<feature type="chain" id="PRO_5045285788" description="DUF3298 domain-containing protein" evidence="1">
    <location>
        <begin position="23"/>
        <end position="429"/>
    </location>
</feature>
<evidence type="ECO:0008006" key="4">
    <source>
        <dbReference type="Google" id="ProtNLM"/>
    </source>
</evidence>
<evidence type="ECO:0000313" key="2">
    <source>
        <dbReference type="EMBL" id="MBP1850340.1"/>
    </source>
</evidence>
<accession>A0ABS4DXE3</accession>
<dbReference type="EMBL" id="JAGGJU010000004">
    <property type="protein sequence ID" value="MBP1850340.1"/>
    <property type="molecule type" value="Genomic_DNA"/>
</dbReference>
<comment type="caution">
    <text evidence="2">The sequence shown here is derived from an EMBL/GenBank/DDBJ whole genome shotgun (WGS) entry which is preliminary data.</text>
</comment>
<keyword evidence="1" id="KW-0732">Signal</keyword>
<evidence type="ECO:0000256" key="1">
    <source>
        <dbReference type="SAM" id="SignalP"/>
    </source>
</evidence>
<name>A0ABS4DXE3_9HYPH</name>
<proteinExistence type="predicted"/>
<feature type="signal peptide" evidence="1">
    <location>
        <begin position="1"/>
        <end position="22"/>
    </location>
</feature>
<reference evidence="2 3" key="1">
    <citation type="submission" date="2021-03" db="EMBL/GenBank/DDBJ databases">
        <title>Genomic Encyclopedia of Type Strains, Phase IV (KMG-IV): sequencing the most valuable type-strain genomes for metagenomic binning, comparative biology and taxonomic classification.</title>
        <authorList>
            <person name="Goeker M."/>
        </authorList>
    </citation>
    <scope>NUCLEOTIDE SEQUENCE [LARGE SCALE GENOMIC DNA]</scope>
    <source>
        <strain evidence="2 3">DSM 21600</strain>
    </source>
</reference>
<sequence>MRRIVLMGLVAGLEAWAFPAMADEAVTYAGTLGKIAIIAEFIKPDAGPVRFGRYAYLAKGGDIPLHLTAAKSGLQIAEEAPCRAETCLGKDDVPLSKAVIGAHWTLDGRIGQPSLKGSWRADKGKTSLPIVLAIKGTRKARTVEALDYFTFDLADEPDADKDLAVAQWSAEAQPYVAAKMAFALTPGKDISLGKGRYRLDVDSRIGFEYPVVTVLPGADLARLNGLLGRLRAEAEDPAFDCLSQAYLGFDWSPATPVGSNGFDGNHSITVDHLTDRLMGITEGGSFFCGGAHPNNFENHVMIDVEAGRLVRPRDLVKGWVARDFDGNIVDPAAVGVDPDQIVWGPSDELVDYLEAHRQKGDDQMEADCGIPDLIRTNLTAYIKGEDLVFALSDLPHVIFTCTDDVLSLPLKDARPLLSEAGARYFEALD</sequence>
<organism evidence="2 3">
    <name type="scientific">Rhizobium halophytocola</name>
    <dbReference type="NCBI Taxonomy" id="735519"/>
    <lineage>
        <taxon>Bacteria</taxon>
        <taxon>Pseudomonadati</taxon>
        <taxon>Pseudomonadota</taxon>
        <taxon>Alphaproteobacteria</taxon>
        <taxon>Hyphomicrobiales</taxon>
        <taxon>Rhizobiaceae</taxon>
        <taxon>Rhizobium/Agrobacterium group</taxon>
        <taxon>Rhizobium</taxon>
    </lineage>
</organism>
<dbReference type="RefSeq" id="WP_209943957.1">
    <property type="nucleotide sequence ID" value="NZ_JAGGJU010000004.1"/>
</dbReference>
<protein>
    <recommendedName>
        <fullName evidence="4">DUF3298 domain-containing protein</fullName>
    </recommendedName>
</protein>
<keyword evidence="3" id="KW-1185">Reference proteome</keyword>